<keyword evidence="3" id="KW-1003">Cell membrane</keyword>
<dbReference type="EMBL" id="BAAACP010000005">
    <property type="protein sequence ID" value="GAA0863032.1"/>
    <property type="molecule type" value="Genomic_DNA"/>
</dbReference>
<reference evidence="9" key="1">
    <citation type="journal article" date="2019" name="Int. J. Syst. Evol. Microbiol.">
        <title>The Global Catalogue of Microorganisms (GCM) 10K type strain sequencing project: providing services to taxonomists for standard genome sequencing and annotation.</title>
        <authorList>
            <consortium name="The Broad Institute Genomics Platform"/>
            <consortium name="The Broad Institute Genome Sequencing Center for Infectious Disease"/>
            <person name="Wu L."/>
            <person name="Ma J."/>
        </authorList>
    </citation>
    <scope>NUCLEOTIDE SEQUENCE [LARGE SCALE GENOMIC DNA]</scope>
    <source>
        <strain evidence="9">JCM 6486</strain>
    </source>
</reference>
<evidence type="ECO:0000313" key="8">
    <source>
        <dbReference type="EMBL" id="GAA0863032.1"/>
    </source>
</evidence>
<evidence type="ECO:0000256" key="7">
    <source>
        <dbReference type="SAM" id="Phobius"/>
    </source>
</evidence>
<evidence type="ECO:0000256" key="3">
    <source>
        <dbReference type="ARBA" id="ARBA00022475"/>
    </source>
</evidence>
<comment type="subcellular location">
    <subcellularLocation>
        <location evidence="1">Cell membrane</location>
        <topology evidence="1">Multi-pass membrane protein</topology>
    </subcellularLocation>
</comment>
<dbReference type="Pfam" id="PF03773">
    <property type="entry name" value="ArsP_1"/>
    <property type="match status" value="1"/>
</dbReference>
<dbReference type="InterPro" id="IPR005524">
    <property type="entry name" value="DUF318"/>
</dbReference>
<evidence type="ECO:0000256" key="6">
    <source>
        <dbReference type="ARBA" id="ARBA00023136"/>
    </source>
</evidence>
<evidence type="ECO:0000256" key="5">
    <source>
        <dbReference type="ARBA" id="ARBA00022989"/>
    </source>
</evidence>
<evidence type="ECO:0000256" key="4">
    <source>
        <dbReference type="ARBA" id="ARBA00022692"/>
    </source>
</evidence>
<feature type="transmembrane region" description="Helical" evidence="7">
    <location>
        <begin position="43"/>
        <end position="60"/>
    </location>
</feature>
<evidence type="ECO:0000256" key="1">
    <source>
        <dbReference type="ARBA" id="ARBA00004651"/>
    </source>
</evidence>
<organism evidence="8 9">
    <name type="scientific">Paraclostridium tenue</name>
    <dbReference type="NCBI Taxonomy" id="1737"/>
    <lineage>
        <taxon>Bacteria</taxon>
        <taxon>Bacillati</taxon>
        <taxon>Bacillota</taxon>
        <taxon>Clostridia</taxon>
        <taxon>Peptostreptococcales</taxon>
        <taxon>Peptostreptococcaceae</taxon>
        <taxon>Paraclostridium</taxon>
    </lineage>
</organism>
<comment type="similarity">
    <text evidence="2">Belongs to the UPF0718 family.</text>
</comment>
<gene>
    <name evidence="8" type="ORF">GCM10008917_10740</name>
</gene>
<keyword evidence="4 7" id="KW-0812">Transmembrane</keyword>
<protein>
    <recommendedName>
        <fullName evidence="10">Permease</fullName>
    </recommendedName>
</protein>
<feature type="transmembrane region" description="Helical" evidence="7">
    <location>
        <begin position="72"/>
        <end position="93"/>
    </location>
</feature>
<dbReference type="RefSeq" id="WP_346043548.1">
    <property type="nucleotide sequence ID" value="NZ_BAAACP010000005.1"/>
</dbReference>
<feature type="transmembrane region" description="Helical" evidence="7">
    <location>
        <begin position="105"/>
        <end position="125"/>
    </location>
</feature>
<evidence type="ECO:0008006" key="10">
    <source>
        <dbReference type="Google" id="ProtNLM"/>
    </source>
</evidence>
<keyword evidence="5 7" id="KW-1133">Transmembrane helix</keyword>
<accession>A0ABP3XFF3</accession>
<proteinExistence type="inferred from homology"/>
<evidence type="ECO:0000256" key="2">
    <source>
        <dbReference type="ARBA" id="ARBA00006386"/>
    </source>
</evidence>
<comment type="caution">
    <text evidence="8">The sequence shown here is derived from an EMBL/GenBank/DDBJ whole genome shotgun (WGS) entry which is preliminary data.</text>
</comment>
<keyword evidence="6 7" id="KW-0472">Membrane</keyword>
<feature type="transmembrane region" description="Helical" evidence="7">
    <location>
        <begin position="137"/>
        <end position="158"/>
    </location>
</feature>
<name>A0ABP3XFF3_9FIRM</name>
<sequence length="159" mass="17001">MTSFILYSICIILCMISFKKDKEKTKQAFINGLKSLENIMPQFLFIAILVGIILSILDPASISNLIGKDSALSGITISSILGSITTIPTFVAFSIGDSLLKSGAGYAQVAAFISTSTMVGVLTFSLEAKYIGIKSAFYRNFIAFIFSFVVAIMIGGILG</sequence>
<evidence type="ECO:0000313" key="9">
    <source>
        <dbReference type="Proteomes" id="UP001400965"/>
    </source>
</evidence>
<keyword evidence="9" id="KW-1185">Reference proteome</keyword>
<dbReference type="Proteomes" id="UP001400965">
    <property type="component" value="Unassembled WGS sequence"/>
</dbReference>